<dbReference type="GO" id="GO:0051539">
    <property type="term" value="F:4 iron, 4 sulfur cluster binding"/>
    <property type="evidence" value="ECO:0007669"/>
    <property type="project" value="TreeGrafter"/>
</dbReference>
<keyword evidence="3" id="KW-1185">Reference proteome</keyword>
<dbReference type="SMART" id="SM00729">
    <property type="entry name" value="Elp3"/>
    <property type="match status" value="1"/>
</dbReference>
<dbReference type="SFLD" id="SFLDG01082">
    <property type="entry name" value="B12-binding_domain_containing"/>
    <property type="match status" value="1"/>
</dbReference>
<dbReference type="Proteomes" id="UP000712157">
    <property type="component" value="Unassembled WGS sequence"/>
</dbReference>
<proteinExistence type="predicted"/>
<dbReference type="GO" id="GO:0051989">
    <property type="term" value="F:coproporphyrinogen dehydrogenase activity"/>
    <property type="evidence" value="ECO:0007669"/>
    <property type="project" value="UniProtKB-EC"/>
</dbReference>
<feature type="domain" description="Radical SAM core" evidence="1">
    <location>
        <begin position="156"/>
        <end position="389"/>
    </location>
</feature>
<dbReference type="SFLD" id="SFLDS00029">
    <property type="entry name" value="Radical_SAM"/>
    <property type="match status" value="1"/>
</dbReference>
<dbReference type="EC" id="1.3.98.3" evidence="2"/>
<dbReference type="PANTHER" id="PTHR13932">
    <property type="entry name" value="COPROPORPHYRINIGEN III OXIDASE"/>
    <property type="match status" value="1"/>
</dbReference>
<sequence>MITIQFGNREFLNEIFPLVKSFFPGEDVVVTDEPVEEAEVRILLLYLPGVIVIQVNGDDGGFREVTVPRNDGDRMETKNECKRAVYRLLSEYTQRELPWGSLTGIRPTKIALSMLMEGRRNVEIAQRMREEYLVSREKTALAIAIANRELHILKDIDYEEGYSLYVGIPFCPSTCLYCSFTSYPISGWEDRIEEYLRALFREIDGVSEMCGHKKLNSIYMGGGTPTTLAPEQMDRLLTRLEERFSYEHLLEFTVEAGRPDSITREKLKVLRRHGISRISVNPQTMNQQTLDVIGRRHTVEQTVEAFYMARELGFDNINMDIIMGLPGEGVAEVTHTLEVLKELDPDNITVHSLAIKRAARLNMFREEYRDLKIENTEEIMNLASRTAQEMGMEPYYLYRQKNMAGNFENVGYAKVDKAGIYNILMMEEMQTIMALGAGSVSKLVIPSQNRIERCGNVKDVPTYIGRIEEMLERKRNLLADGG</sequence>
<dbReference type="SUPFAM" id="SSF102114">
    <property type="entry name" value="Radical SAM enzymes"/>
    <property type="match status" value="1"/>
</dbReference>
<organism evidence="2 3">
    <name type="scientific">Diplocloster agilis</name>
    <dbReference type="NCBI Taxonomy" id="2850323"/>
    <lineage>
        <taxon>Bacteria</taxon>
        <taxon>Bacillati</taxon>
        <taxon>Bacillota</taxon>
        <taxon>Clostridia</taxon>
        <taxon>Lachnospirales</taxon>
        <taxon>Lachnospiraceae</taxon>
        <taxon>Diplocloster</taxon>
    </lineage>
</organism>
<dbReference type="SFLD" id="SFLDF00310">
    <property type="entry name" value="oxygen-independent_coproporphy"/>
    <property type="match status" value="1"/>
</dbReference>
<dbReference type="InterPro" id="IPR034505">
    <property type="entry name" value="Coproporphyrinogen-III_oxidase"/>
</dbReference>
<gene>
    <name evidence="2" type="primary">hemZ</name>
    <name evidence="2" type="ORF">KTH89_00190</name>
</gene>
<dbReference type="Pfam" id="PF04055">
    <property type="entry name" value="Radical_SAM"/>
    <property type="match status" value="1"/>
</dbReference>
<dbReference type="PANTHER" id="PTHR13932:SF1">
    <property type="entry name" value="OXYGEN-INDEPENDENT COPROPORPHYRINOGEN-III OXIDASE-LIKE PROTEIN HEMZ"/>
    <property type="match status" value="1"/>
</dbReference>
<accession>A0A949K5F4</accession>
<dbReference type="AlphaFoldDB" id="A0A949K5F4"/>
<dbReference type="InterPro" id="IPR006638">
    <property type="entry name" value="Elp3/MiaA/NifB-like_rSAM"/>
</dbReference>
<dbReference type="CDD" id="cd01335">
    <property type="entry name" value="Radical_SAM"/>
    <property type="match status" value="1"/>
</dbReference>
<dbReference type="SFLD" id="SFLDG01065">
    <property type="entry name" value="anaerobic_coproporphyrinogen-I"/>
    <property type="match status" value="1"/>
</dbReference>
<dbReference type="InterPro" id="IPR023995">
    <property type="entry name" value="HemZ"/>
</dbReference>
<evidence type="ECO:0000313" key="2">
    <source>
        <dbReference type="EMBL" id="MBU9734932.1"/>
    </source>
</evidence>
<dbReference type="Gene3D" id="3.80.30.20">
    <property type="entry name" value="tm_1862 like domain"/>
    <property type="match status" value="1"/>
</dbReference>
<dbReference type="InterPro" id="IPR007197">
    <property type="entry name" value="rSAM"/>
</dbReference>
<protein>
    <submittedName>
        <fullName evidence="2">Coproporphyrinogen dehydrogenase HemZ</fullName>
        <ecNumber evidence="2">1.3.98.3</ecNumber>
    </submittedName>
</protein>
<dbReference type="EMBL" id="JAHQCW010000001">
    <property type="protein sequence ID" value="MBU9734932.1"/>
    <property type="molecule type" value="Genomic_DNA"/>
</dbReference>
<dbReference type="InterPro" id="IPR058240">
    <property type="entry name" value="rSAM_sf"/>
</dbReference>
<dbReference type="RefSeq" id="WP_238720187.1">
    <property type="nucleotide sequence ID" value="NZ_JAHQCW010000001.1"/>
</dbReference>
<keyword evidence="2" id="KW-0560">Oxidoreductase</keyword>
<comment type="caution">
    <text evidence="2">The sequence shown here is derived from an EMBL/GenBank/DDBJ whole genome shotgun (WGS) entry which is preliminary data.</text>
</comment>
<dbReference type="GO" id="GO:0006779">
    <property type="term" value="P:porphyrin-containing compound biosynthetic process"/>
    <property type="evidence" value="ECO:0007669"/>
    <property type="project" value="TreeGrafter"/>
</dbReference>
<dbReference type="GO" id="GO:0005737">
    <property type="term" value="C:cytoplasm"/>
    <property type="evidence" value="ECO:0007669"/>
    <property type="project" value="TreeGrafter"/>
</dbReference>
<dbReference type="InterPro" id="IPR023404">
    <property type="entry name" value="rSAM_horseshoe"/>
</dbReference>
<dbReference type="PROSITE" id="PS51918">
    <property type="entry name" value="RADICAL_SAM"/>
    <property type="match status" value="1"/>
</dbReference>
<evidence type="ECO:0000313" key="3">
    <source>
        <dbReference type="Proteomes" id="UP000712157"/>
    </source>
</evidence>
<reference evidence="2" key="1">
    <citation type="submission" date="2021-06" db="EMBL/GenBank/DDBJ databases">
        <title>Description of novel taxa of the family Lachnospiraceae.</title>
        <authorList>
            <person name="Chaplin A.V."/>
            <person name="Sokolova S.R."/>
            <person name="Pikina A.P."/>
            <person name="Korzhanova M."/>
            <person name="Belova V."/>
            <person name="Korostin D."/>
            <person name="Efimov B.A."/>
        </authorList>
    </citation>
    <scope>NUCLEOTIDE SEQUENCE</scope>
    <source>
        <strain evidence="2">ASD5720</strain>
    </source>
</reference>
<evidence type="ECO:0000259" key="1">
    <source>
        <dbReference type="PROSITE" id="PS51918"/>
    </source>
</evidence>
<name>A0A949K5F4_9FIRM</name>
<dbReference type="NCBIfam" id="TIGR03994">
    <property type="entry name" value="rSAM_HemZ"/>
    <property type="match status" value="1"/>
</dbReference>